<accession>A0A8S1ML61</accession>
<gene>
    <name evidence="1" type="ORF">PSON_ATCC_30995.1.T0410187</name>
</gene>
<evidence type="ECO:0000313" key="2">
    <source>
        <dbReference type="Proteomes" id="UP000692954"/>
    </source>
</evidence>
<evidence type="ECO:0000313" key="1">
    <source>
        <dbReference type="EMBL" id="CAD8081010.1"/>
    </source>
</evidence>
<sequence length="82" mass="10076">MPTKIRQQENIITEKDIIDEYLDILNQLKKNFRNGIQSRRDLRIRIRELEKKEQNNSNLCLQVNIYQQVLMKQEWNEMTQQN</sequence>
<dbReference type="AlphaFoldDB" id="A0A8S1ML61"/>
<protein>
    <submittedName>
        <fullName evidence="1">Uncharacterized protein</fullName>
    </submittedName>
</protein>
<comment type="caution">
    <text evidence="1">The sequence shown here is derived from an EMBL/GenBank/DDBJ whole genome shotgun (WGS) entry which is preliminary data.</text>
</comment>
<proteinExistence type="predicted"/>
<organism evidence="1 2">
    <name type="scientific">Paramecium sonneborni</name>
    <dbReference type="NCBI Taxonomy" id="65129"/>
    <lineage>
        <taxon>Eukaryota</taxon>
        <taxon>Sar</taxon>
        <taxon>Alveolata</taxon>
        <taxon>Ciliophora</taxon>
        <taxon>Intramacronucleata</taxon>
        <taxon>Oligohymenophorea</taxon>
        <taxon>Peniculida</taxon>
        <taxon>Parameciidae</taxon>
        <taxon>Paramecium</taxon>
    </lineage>
</organism>
<dbReference type="Proteomes" id="UP000692954">
    <property type="component" value="Unassembled WGS sequence"/>
</dbReference>
<reference evidence="1" key="1">
    <citation type="submission" date="2021-01" db="EMBL/GenBank/DDBJ databases">
        <authorList>
            <consortium name="Genoscope - CEA"/>
            <person name="William W."/>
        </authorList>
    </citation>
    <scope>NUCLEOTIDE SEQUENCE</scope>
</reference>
<name>A0A8S1ML61_9CILI</name>
<keyword evidence="2" id="KW-1185">Reference proteome</keyword>
<dbReference type="EMBL" id="CAJJDN010000041">
    <property type="protein sequence ID" value="CAD8081010.1"/>
    <property type="molecule type" value="Genomic_DNA"/>
</dbReference>